<dbReference type="KEGG" id="gry:D7I44_01370"/>
<dbReference type="EMBL" id="CP032624">
    <property type="protein sequence ID" value="AYG02312.1"/>
    <property type="molecule type" value="Genomic_DNA"/>
</dbReference>
<dbReference type="SUPFAM" id="SSF53335">
    <property type="entry name" value="S-adenosyl-L-methionine-dependent methyltransferases"/>
    <property type="match status" value="1"/>
</dbReference>
<gene>
    <name evidence="1" type="ORF">D7I44_01370</name>
</gene>
<proteinExistence type="predicted"/>
<keyword evidence="2" id="KW-1185">Reference proteome</keyword>
<dbReference type="InterPro" id="IPR029063">
    <property type="entry name" value="SAM-dependent_MTases_sf"/>
</dbReference>
<keyword evidence="1" id="KW-0808">Transferase</keyword>
<sequence length="271" mass="28570">MSIISTVTADWLGLRQGADDAARSEALAAQAAHLIAPGPVVIHDLGSGTGAMMRWLAPRLPGPQHWVLHDGDHEILARRPPGAATDASGRPVLVTTSVEPLAELAEHSLGGASLITASALLDVITLEEAAAIVAACQHAGVPALLSLTVTGDVALDPPDALDETLRAAFNDHQRRAAGDRRLLGPDAVAVIGALFDTIGWRVRTERTPWRLGPDDEALFATWLTGWAGAAEELLPDLAAETADYLGRRRAQLAAGALRAEIQHEDVIAWPR</sequence>
<accession>A0A387BJ91</accession>
<dbReference type="OrthoDB" id="7273451at2"/>
<evidence type="ECO:0000313" key="1">
    <source>
        <dbReference type="EMBL" id="AYG02312.1"/>
    </source>
</evidence>
<protein>
    <submittedName>
        <fullName evidence="1">SAM-dependent methyltransferase</fullName>
    </submittedName>
</protein>
<keyword evidence="1" id="KW-0489">Methyltransferase</keyword>
<dbReference type="Proteomes" id="UP000275069">
    <property type="component" value="Chromosome"/>
</dbReference>
<dbReference type="GO" id="GO:0032259">
    <property type="term" value="P:methylation"/>
    <property type="evidence" value="ECO:0007669"/>
    <property type="project" value="UniProtKB-KW"/>
</dbReference>
<reference evidence="1 2" key="1">
    <citation type="submission" date="2018-09" db="EMBL/GenBank/DDBJ databases">
        <title>Genome sequencing of strain 2DFW10M-5.</title>
        <authorList>
            <person name="Heo J."/>
            <person name="Kim S.-J."/>
            <person name="Kwon S.-W."/>
        </authorList>
    </citation>
    <scope>NUCLEOTIDE SEQUENCE [LARGE SCALE GENOMIC DNA]</scope>
    <source>
        <strain evidence="1 2">2DFW10M-5</strain>
    </source>
</reference>
<evidence type="ECO:0000313" key="2">
    <source>
        <dbReference type="Proteomes" id="UP000275069"/>
    </source>
</evidence>
<dbReference type="GO" id="GO:0008168">
    <property type="term" value="F:methyltransferase activity"/>
    <property type="evidence" value="ECO:0007669"/>
    <property type="project" value="UniProtKB-KW"/>
</dbReference>
<dbReference type="AlphaFoldDB" id="A0A387BJ91"/>
<name>A0A387BJ91_9MICO</name>
<organism evidence="1 2">
    <name type="scientific">Gryllotalpicola protaetiae</name>
    <dbReference type="NCBI Taxonomy" id="2419771"/>
    <lineage>
        <taxon>Bacteria</taxon>
        <taxon>Bacillati</taxon>
        <taxon>Actinomycetota</taxon>
        <taxon>Actinomycetes</taxon>
        <taxon>Micrococcales</taxon>
        <taxon>Microbacteriaceae</taxon>
        <taxon>Gryllotalpicola</taxon>
    </lineage>
</organism>
<dbReference type="RefSeq" id="WP_120787846.1">
    <property type="nucleotide sequence ID" value="NZ_CP032624.1"/>
</dbReference>